<reference evidence="3" key="1">
    <citation type="journal article" date="2015" name="Nature">
        <title>Complex archaea that bridge the gap between prokaryotes and eukaryotes.</title>
        <authorList>
            <person name="Spang A."/>
            <person name="Saw J.H."/>
            <person name="Jorgensen S.L."/>
            <person name="Zaremba-Niedzwiedzka K."/>
            <person name="Martijn J."/>
            <person name="Lind A.E."/>
            <person name="van Eijk R."/>
            <person name="Schleper C."/>
            <person name="Guy L."/>
            <person name="Ettema T.J."/>
        </authorList>
    </citation>
    <scope>NUCLEOTIDE SEQUENCE</scope>
</reference>
<organism evidence="3">
    <name type="scientific">marine sediment metagenome</name>
    <dbReference type="NCBI Taxonomy" id="412755"/>
    <lineage>
        <taxon>unclassified sequences</taxon>
        <taxon>metagenomes</taxon>
        <taxon>ecological metagenomes</taxon>
    </lineage>
</organism>
<proteinExistence type="predicted"/>
<dbReference type="PANTHER" id="PTHR43854:SF1">
    <property type="entry name" value="INDOLEPYRUVATE OXIDOREDUCTASE SUBUNIT IORB"/>
    <property type="match status" value="1"/>
</dbReference>
<protein>
    <recommendedName>
        <fullName evidence="2">Pyruvate/ketoisovalerate oxidoreductase catalytic domain-containing protein</fullName>
    </recommendedName>
</protein>
<dbReference type="InterPro" id="IPR019752">
    <property type="entry name" value="Pyrv/ketoisovalerate_OxRed_cat"/>
</dbReference>
<dbReference type="SUPFAM" id="SSF53323">
    <property type="entry name" value="Pyruvate-ferredoxin oxidoreductase, PFOR, domain III"/>
    <property type="match status" value="1"/>
</dbReference>
<sequence>MHGLAQREGAIMSHTRYQKKIDINERKNLQSPLISFGNGDLYICLEPVETLRRGIFASKKTSFAINEYDIPNILVTADMEKYPPLEKIKEILSVYTNQVFFINATELSLDHFNSNQQVNLIMLGFAIMTGKLLFIEIEHYEEVIKEWLRNADLNIEALHLGLEKGKTIISG</sequence>
<dbReference type="Pfam" id="PF01558">
    <property type="entry name" value="POR"/>
    <property type="match status" value="1"/>
</dbReference>
<gene>
    <name evidence="3" type="ORF">LCGC14_2057220</name>
</gene>
<accession>A0A0F9H0Q3</accession>
<dbReference type="GO" id="GO:0016903">
    <property type="term" value="F:oxidoreductase activity, acting on the aldehyde or oxo group of donors"/>
    <property type="evidence" value="ECO:0007669"/>
    <property type="project" value="InterPro"/>
</dbReference>
<dbReference type="Gene3D" id="3.40.920.10">
    <property type="entry name" value="Pyruvate-ferredoxin oxidoreductase, PFOR, domain III"/>
    <property type="match status" value="1"/>
</dbReference>
<name>A0A0F9H0Q3_9ZZZZ</name>
<dbReference type="EMBL" id="LAZR01024415">
    <property type="protein sequence ID" value="KKL75205.1"/>
    <property type="molecule type" value="Genomic_DNA"/>
</dbReference>
<feature type="domain" description="Pyruvate/ketoisovalerate oxidoreductase catalytic" evidence="2">
    <location>
        <begin position="2"/>
        <end position="163"/>
    </location>
</feature>
<evidence type="ECO:0000313" key="3">
    <source>
        <dbReference type="EMBL" id="KKL75205.1"/>
    </source>
</evidence>
<dbReference type="InterPro" id="IPR052198">
    <property type="entry name" value="IorB_Oxidoreductase"/>
</dbReference>
<comment type="caution">
    <text evidence="3">The sequence shown here is derived from an EMBL/GenBank/DDBJ whole genome shotgun (WGS) entry which is preliminary data.</text>
</comment>
<keyword evidence="1" id="KW-0560">Oxidoreductase</keyword>
<dbReference type="AlphaFoldDB" id="A0A0F9H0Q3"/>
<evidence type="ECO:0000256" key="1">
    <source>
        <dbReference type="ARBA" id="ARBA00023002"/>
    </source>
</evidence>
<dbReference type="PANTHER" id="PTHR43854">
    <property type="entry name" value="INDOLEPYRUVATE OXIDOREDUCTASE SUBUNIT IORB"/>
    <property type="match status" value="1"/>
</dbReference>
<evidence type="ECO:0000259" key="2">
    <source>
        <dbReference type="Pfam" id="PF01558"/>
    </source>
</evidence>
<dbReference type="InterPro" id="IPR002869">
    <property type="entry name" value="Pyrv_flavodox_OxRed_cen"/>
</dbReference>